<evidence type="ECO:0000256" key="1">
    <source>
        <dbReference type="ARBA" id="ARBA00004651"/>
    </source>
</evidence>
<dbReference type="CDD" id="cd16015">
    <property type="entry name" value="LTA_synthase"/>
    <property type="match status" value="1"/>
</dbReference>
<name>A4CLA2_ROBBH</name>
<keyword evidence="3 6" id="KW-0812">Transmembrane</keyword>
<evidence type="ECO:0000256" key="2">
    <source>
        <dbReference type="ARBA" id="ARBA00022475"/>
    </source>
</evidence>
<dbReference type="EMBL" id="CP001712">
    <property type="protein sequence ID" value="EAR15651.1"/>
    <property type="molecule type" value="Genomic_DNA"/>
</dbReference>
<evidence type="ECO:0000256" key="4">
    <source>
        <dbReference type="ARBA" id="ARBA00022989"/>
    </source>
</evidence>
<dbReference type="Proteomes" id="UP000009049">
    <property type="component" value="Chromosome"/>
</dbReference>
<gene>
    <name evidence="8" type="ordered locus">RB2501_15024</name>
</gene>
<dbReference type="Gene3D" id="1.25.40.10">
    <property type="entry name" value="Tetratricopeptide repeat domain"/>
    <property type="match status" value="1"/>
</dbReference>
<dbReference type="InterPro" id="IPR011990">
    <property type="entry name" value="TPR-like_helical_dom_sf"/>
</dbReference>
<feature type="domain" description="Sulfatase N-terminal" evidence="7">
    <location>
        <begin position="239"/>
        <end position="526"/>
    </location>
</feature>
<dbReference type="eggNOG" id="COG0457">
    <property type="taxonomic scope" value="Bacteria"/>
</dbReference>
<dbReference type="InterPro" id="IPR050448">
    <property type="entry name" value="OpgB/LTA_synthase_biosynth"/>
</dbReference>
<dbReference type="Pfam" id="PF00884">
    <property type="entry name" value="Sulfatase"/>
    <property type="match status" value="1"/>
</dbReference>
<keyword evidence="5 6" id="KW-0472">Membrane</keyword>
<feature type="transmembrane region" description="Helical" evidence="6">
    <location>
        <begin position="165"/>
        <end position="182"/>
    </location>
</feature>
<sequence length="775" mass="87492">MKWPSLFSARPGKRYLRDYVRLVIGFYASLILLAGYQQVRLYEFGVLDSFLNSNLLLLLVHHLGFTALVAFFYAFVFKAIEKKRPGWGFRSAAGFFLALLLAEVLLTEYFIRVFDLAGREFASQLRGVFSPTQMVLTCAISLVVLGTAYRLAYRSSKRFYRAISGMYPFTILLFTLFLATLWSDRKPVNRNKVEFVGSEFIRALTAGEVYEGSDPNPFYRTWSPPDPLGPYVNWQEEEPHVVILLVEGLSRDFIGEDAPLRAFTPFLDSLRTQSLFWENYLSNARESSQAPMLVSGSLPQGPGGFTDAPHSPNRMTMFSLLRKNGYRTSFQYGGNASLNGWDRFLYEERLDELTDRKAFGSQYALQDPDAAGISLGYPDGDLFDRYLESYSAGSVPRLDILQTLSTSRPYLIPDADAYQDRVSQILDRSGLDARQRRIVRKNRDLIAAMAYTDRQIGKFLKKFSRLPAAGNTLFIITGTHRPLGLPASESLDQYRVPLLVYSPLLKGNRVFEQVASHLDVAPSILGSLSRYYGLQLPAQAAWMGGSLIPGESGRKEKPIPLYRDHSGLRGVIDGKTAYMDGRAIGLDGSLQPREAAGETGQEIESRFRFQKAAERYVLENNALIPESAAPYEKLIREPGKKEMVWIHSVFSGSDLDKAYDIARGLAFEGRRDRARLLCEYILTRVPGHVDSEILLGRIHAWEGDYRTAEDILQQVVQKYPVYPDGYSALLDVYFWSGQHQKAQYLEPAIKANLGGSNSLKDKMDRARRLLSQNQQ</sequence>
<evidence type="ECO:0000259" key="7">
    <source>
        <dbReference type="Pfam" id="PF00884"/>
    </source>
</evidence>
<accession>A4CLA2</accession>
<feature type="transmembrane region" description="Helical" evidence="6">
    <location>
        <begin position="20"/>
        <end position="39"/>
    </location>
</feature>
<keyword evidence="4 6" id="KW-1133">Transmembrane helix</keyword>
<dbReference type="SUPFAM" id="SSF48452">
    <property type="entry name" value="TPR-like"/>
    <property type="match status" value="1"/>
</dbReference>
<dbReference type="STRING" id="313596.RB2501_15024"/>
<feature type="transmembrane region" description="Helical" evidence="6">
    <location>
        <begin position="92"/>
        <end position="114"/>
    </location>
</feature>
<evidence type="ECO:0000313" key="8">
    <source>
        <dbReference type="EMBL" id="EAR15651.1"/>
    </source>
</evidence>
<proteinExistence type="predicted"/>
<dbReference type="HOGENOM" id="CLU_019509_0_0_10"/>
<evidence type="ECO:0000256" key="3">
    <source>
        <dbReference type="ARBA" id="ARBA00022692"/>
    </source>
</evidence>
<organism evidence="8 9">
    <name type="scientific">Robiginitalea biformata (strain ATCC BAA-864 / DSM 15991 / KCTC 12146 / HTCC2501)</name>
    <dbReference type="NCBI Taxonomy" id="313596"/>
    <lineage>
        <taxon>Bacteria</taxon>
        <taxon>Pseudomonadati</taxon>
        <taxon>Bacteroidota</taxon>
        <taxon>Flavobacteriia</taxon>
        <taxon>Flavobacteriales</taxon>
        <taxon>Flavobacteriaceae</taxon>
        <taxon>Robiginitalea</taxon>
    </lineage>
</organism>
<dbReference type="KEGG" id="rbi:RB2501_15024"/>
<dbReference type="InterPro" id="IPR000917">
    <property type="entry name" value="Sulfatase_N"/>
</dbReference>
<evidence type="ECO:0000256" key="6">
    <source>
        <dbReference type="SAM" id="Phobius"/>
    </source>
</evidence>
<dbReference type="PANTHER" id="PTHR47371">
    <property type="entry name" value="LIPOTEICHOIC ACID SYNTHASE"/>
    <property type="match status" value="1"/>
</dbReference>
<dbReference type="OrthoDB" id="9777768at2"/>
<feature type="transmembrane region" description="Helical" evidence="6">
    <location>
        <begin position="134"/>
        <end position="153"/>
    </location>
</feature>
<dbReference type="GO" id="GO:0005886">
    <property type="term" value="C:plasma membrane"/>
    <property type="evidence" value="ECO:0007669"/>
    <property type="project" value="UniProtKB-SubCell"/>
</dbReference>
<feature type="transmembrane region" description="Helical" evidence="6">
    <location>
        <begin position="59"/>
        <end position="80"/>
    </location>
</feature>
<dbReference type="eggNOG" id="COG1368">
    <property type="taxonomic scope" value="Bacteria"/>
</dbReference>
<dbReference type="RefSeq" id="WP_015754967.1">
    <property type="nucleotide sequence ID" value="NC_013222.1"/>
</dbReference>
<dbReference type="InterPro" id="IPR017850">
    <property type="entry name" value="Alkaline_phosphatase_core_sf"/>
</dbReference>
<dbReference type="AlphaFoldDB" id="A4CLA2"/>
<comment type="subcellular location">
    <subcellularLocation>
        <location evidence="1">Cell membrane</location>
        <topology evidence="1">Multi-pass membrane protein</topology>
    </subcellularLocation>
</comment>
<keyword evidence="9" id="KW-1185">Reference proteome</keyword>
<keyword evidence="2" id="KW-1003">Cell membrane</keyword>
<evidence type="ECO:0000313" key="9">
    <source>
        <dbReference type="Proteomes" id="UP000009049"/>
    </source>
</evidence>
<dbReference type="Gene3D" id="3.40.720.10">
    <property type="entry name" value="Alkaline Phosphatase, subunit A"/>
    <property type="match status" value="1"/>
</dbReference>
<protein>
    <submittedName>
        <fullName evidence="8">Sulfatase</fullName>
    </submittedName>
</protein>
<dbReference type="SUPFAM" id="SSF53649">
    <property type="entry name" value="Alkaline phosphatase-like"/>
    <property type="match status" value="1"/>
</dbReference>
<evidence type="ECO:0000256" key="5">
    <source>
        <dbReference type="ARBA" id="ARBA00023136"/>
    </source>
</evidence>
<dbReference type="PANTHER" id="PTHR47371:SF3">
    <property type="entry name" value="PHOSPHOGLYCEROL TRANSFERASE I"/>
    <property type="match status" value="1"/>
</dbReference>
<reference evidence="8 9" key="1">
    <citation type="journal article" date="2009" name="J. Bacteriol.">
        <title>Complete genome sequence of Robiginitalea biformata HTCC2501.</title>
        <authorList>
            <person name="Oh H.M."/>
            <person name="Giovannoni S.J."/>
            <person name="Lee K."/>
            <person name="Ferriera S."/>
            <person name="Johnson J."/>
            <person name="Cho J.C."/>
        </authorList>
    </citation>
    <scope>NUCLEOTIDE SEQUENCE [LARGE SCALE GENOMIC DNA]</scope>
    <source>
        <strain evidence="9">ATCC BAA-864 / HTCC2501 / KCTC 12146</strain>
    </source>
</reference>